<keyword evidence="1" id="KW-1133">Transmembrane helix</keyword>
<organism evidence="2 3">
    <name type="scientific">Aspergillus ochraceoroseus IBT 24754</name>
    <dbReference type="NCBI Taxonomy" id="1392256"/>
    <lineage>
        <taxon>Eukaryota</taxon>
        <taxon>Fungi</taxon>
        <taxon>Dikarya</taxon>
        <taxon>Ascomycota</taxon>
        <taxon>Pezizomycotina</taxon>
        <taxon>Eurotiomycetes</taxon>
        <taxon>Eurotiomycetidae</taxon>
        <taxon>Eurotiales</taxon>
        <taxon>Aspergillaceae</taxon>
        <taxon>Aspergillus</taxon>
        <taxon>Aspergillus subgen. Nidulantes</taxon>
    </lineage>
</organism>
<dbReference type="AlphaFoldDB" id="A0A2T5MAQ1"/>
<name>A0A2T5MAQ1_9EURO</name>
<proteinExistence type="predicted"/>
<keyword evidence="1" id="KW-0812">Transmembrane</keyword>
<dbReference type="Proteomes" id="UP000244073">
    <property type="component" value="Unassembled WGS sequence"/>
</dbReference>
<evidence type="ECO:0000256" key="1">
    <source>
        <dbReference type="SAM" id="Phobius"/>
    </source>
</evidence>
<protein>
    <submittedName>
        <fullName evidence="2">Uncharacterized protein</fullName>
    </submittedName>
</protein>
<evidence type="ECO:0000313" key="2">
    <source>
        <dbReference type="EMBL" id="PTU25616.1"/>
    </source>
</evidence>
<comment type="caution">
    <text evidence="2">The sequence shown here is derived from an EMBL/GenBank/DDBJ whole genome shotgun (WGS) entry which is preliminary data.</text>
</comment>
<dbReference type="GeneID" id="63813448"/>
<reference evidence="2 3" key="1">
    <citation type="journal article" date="2018" name="Proc. Natl. Acad. Sci. U.S.A.">
        <title>Linking secondary metabolites to gene clusters through genome sequencing of six diverse Aspergillus species.</title>
        <authorList>
            <person name="Kaerboelling I."/>
            <person name="Vesth T.C."/>
            <person name="Frisvad J.C."/>
            <person name="Nybo J.L."/>
            <person name="Theobald S."/>
            <person name="Kuo A."/>
            <person name="Bowyer P."/>
            <person name="Matsuda Y."/>
            <person name="Mondo S."/>
            <person name="Lyhne E.K."/>
            <person name="Kogle M.E."/>
            <person name="Clum A."/>
            <person name="Lipzen A."/>
            <person name="Salamov A."/>
            <person name="Ngan C.Y."/>
            <person name="Daum C."/>
            <person name="Chiniquy J."/>
            <person name="Barry K."/>
            <person name="LaButti K."/>
            <person name="Haridas S."/>
            <person name="Simmons B.A."/>
            <person name="Magnuson J.K."/>
            <person name="Mortensen U.H."/>
            <person name="Larsen T.O."/>
            <person name="Grigoriev I.V."/>
            <person name="Baker S.E."/>
            <person name="Andersen M.R."/>
        </authorList>
    </citation>
    <scope>NUCLEOTIDE SEQUENCE [LARGE SCALE GENOMIC DNA]</scope>
    <source>
        <strain evidence="2 3">IBT 24754</strain>
    </source>
</reference>
<feature type="transmembrane region" description="Helical" evidence="1">
    <location>
        <begin position="20"/>
        <end position="45"/>
    </location>
</feature>
<gene>
    <name evidence="2" type="ORF">P175DRAFT_0498716</name>
</gene>
<dbReference type="VEuPathDB" id="FungiDB:P175DRAFT_0498716"/>
<accession>A0A2T5MAQ1</accession>
<evidence type="ECO:0000313" key="3">
    <source>
        <dbReference type="Proteomes" id="UP000244073"/>
    </source>
</evidence>
<keyword evidence="1" id="KW-0472">Membrane</keyword>
<sequence length="66" mass="7372">MSRLGKSGLHGPPECPAFHFFFYPADLICICFGHAAFSFSAYSAFPSPCSLSTKEQVWWWCTCIST</sequence>
<dbReference type="RefSeq" id="XP_040757008.1">
    <property type="nucleotide sequence ID" value="XM_040896566.1"/>
</dbReference>
<dbReference type="EMBL" id="MSFN02000001">
    <property type="protein sequence ID" value="PTU25616.1"/>
    <property type="molecule type" value="Genomic_DNA"/>
</dbReference>